<dbReference type="PANTHER" id="PTHR19858">
    <property type="entry name" value="WD40 REPEAT PROTEIN"/>
    <property type="match status" value="1"/>
</dbReference>
<dbReference type="Gene3D" id="2.130.10.10">
    <property type="entry name" value="YVTN repeat-like/Quinoprotein amine dehydrogenase"/>
    <property type="match status" value="1"/>
</dbReference>
<protein>
    <recommendedName>
        <fullName evidence="7">Guanine nucleotide-binding protein subunit beta-like protein</fullName>
    </recommendedName>
</protein>
<dbReference type="PROSITE" id="PS50294">
    <property type="entry name" value="WD_REPEATS_REGION"/>
    <property type="match status" value="1"/>
</dbReference>
<sequence length="513" mass="53816">MPAEPAPKRPRLIAASGARNSGPEPSIIAGGDREDDSEDSGDDSEAYVVSGGRLEASLERYMDMSSDSSCVETPSGQPSPVNFEDSGGDGSEGEDGRGDYGGRDHISAVGRSVAAWAARNSGSEPTSFASGEREDDQEGSGNFRTFASPDGLCQFSSVAVDSGGEIVAASATGGKYAVYVWSIQTGNILEVLTGHTSHVQSLYFSPSATHPGQMVSGGWDSTLCVWDLYAGKGGGKETLQCPSSVLSVAFDPRGNDVCAAACLSGQVLFWNVANAQNIGSIDGLRDIQSGRQWGDMFSATHMKGIKAGVGLKRKNASEGVNLNQHFNAIAYARSGELLLCSSQNSPFVSLYDTSSFSLAARVTLTTNRSMSGVQVLLNSSKMTEAGVSWQQHDLSDDEADDQEAARRKQQIRQTEALPGVSVGEGKDAYTEKELRVWDVAFSADSQQFAVATTHGVFVYAAETGMGTPGASGGMYGGEVSRFVPQMLTKAVSAPAVLRALEAGELSKAMILAL</sequence>
<dbReference type="GO" id="GO:0032040">
    <property type="term" value="C:small-subunit processome"/>
    <property type="evidence" value="ECO:0007669"/>
    <property type="project" value="TreeGrafter"/>
</dbReference>
<dbReference type="PROSITE" id="PS00678">
    <property type="entry name" value="WD_REPEATS_1"/>
    <property type="match status" value="1"/>
</dbReference>
<dbReference type="SUPFAM" id="SSF50978">
    <property type="entry name" value="WD40 repeat-like"/>
    <property type="match status" value="1"/>
</dbReference>
<evidence type="ECO:0000313" key="6">
    <source>
        <dbReference type="Proteomes" id="UP000626109"/>
    </source>
</evidence>
<evidence type="ECO:0008006" key="7">
    <source>
        <dbReference type="Google" id="ProtNLM"/>
    </source>
</evidence>
<feature type="compositionally biased region" description="Basic and acidic residues" evidence="4">
    <location>
        <begin position="94"/>
        <end position="104"/>
    </location>
</feature>
<dbReference type="PANTHER" id="PTHR19858:SF0">
    <property type="entry name" value="PERIODIC TRYPTOPHAN PROTEIN 2 HOMOLOG"/>
    <property type="match status" value="1"/>
</dbReference>
<evidence type="ECO:0000313" key="5">
    <source>
        <dbReference type="EMBL" id="CAE8741285.1"/>
    </source>
</evidence>
<keyword evidence="2" id="KW-0677">Repeat</keyword>
<feature type="region of interest" description="Disordered" evidence="4">
    <location>
        <begin position="1"/>
        <end position="104"/>
    </location>
</feature>
<feature type="region of interest" description="Disordered" evidence="4">
    <location>
        <begin position="120"/>
        <end position="143"/>
    </location>
</feature>
<comment type="caution">
    <text evidence="5">The sequence shown here is derived from an EMBL/GenBank/DDBJ whole genome shotgun (WGS) entry which is preliminary data.</text>
</comment>
<dbReference type="GO" id="GO:0034388">
    <property type="term" value="C:Pwp2p-containing subcomplex of 90S preribosome"/>
    <property type="evidence" value="ECO:0007669"/>
    <property type="project" value="TreeGrafter"/>
</dbReference>
<dbReference type="EMBL" id="CAJNNW010037366">
    <property type="protein sequence ID" value="CAE8741285.1"/>
    <property type="molecule type" value="Genomic_DNA"/>
</dbReference>
<dbReference type="InterPro" id="IPR001680">
    <property type="entry name" value="WD40_rpt"/>
</dbReference>
<name>A0A813LWZ0_POLGL</name>
<dbReference type="GO" id="GO:0000028">
    <property type="term" value="P:ribosomal small subunit assembly"/>
    <property type="evidence" value="ECO:0007669"/>
    <property type="project" value="TreeGrafter"/>
</dbReference>
<dbReference type="Pfam" id="PF00400">
    <property type="entry name" value="WD40"/>
    <property type="match status" value="1"/>
</dbReference>
<reference evidence="5" key="1">
    <citation type="submission" date="2021-02" db="EMBL/GenBank/DDBJ databases">
        <authorList>
            <person name="Dougan E. K."/>
            <person name="Rhodes N."/>
            <person name="Thang M."/>
            <person name="Chan C."/>
        </authorList>
    </citation>
    <scope>NUCLEOTIDE SEQUENCE</scope>
</reference>
<feature type="compositionally biased region" description="Polar residues" evidence="4">
    <location>
        <begin position="65"/>
        <end position="80"/>
    </location>
</feature>
<feature type="compositionally biased region" description="Polar residues" evidence="4">
    <location>
        <begin position="120"/>
        <end position="129"/>
    </location>
</feature>
<accession>A0A813LWZ0</accession>
<dbReference type="GO" id="GO:0000462">
    <property type="term" value="P:maturation of SSU-rRNA from tricistronic rRNA transcript (SSU-rRNA, 5.8S rRNA, LSU-rRNA)"/>
    <property type="evidence" value="ECO:0007669"/>
    <property type="project" value="TreeGrafter"/>
</dbReference>
<organism evidence="5 6">
    <name type="scientific">Polarella glacialis</name>
    <name type="common">Dinoflagellate</name>
    <dbReference type="NCBI Taxonomy" id="89957"/>
    <lineage>
        <taxon>Eukaryota</taxon>
        <taxon>Sar</taxon>
        <taxon>Alveolata</taxon>
        <taxon>Dinophyceae</taxon>
        <taxon>Suessiales</taxon>
        <taxon>Suessiaceae</taxon>
        <taxon>Polarella</taxon>
    </lineage>
</organism>
<feature type="non-terminal residue" evidence="5">
    <location>
        <position position="513"/>
    </location>
</feature>
<feature type="compositionally biased region" description="Acidic residues" evidence="4">
    <location>
        <begin position="33"/>
        <end position="45"/>
    </location>
</feature>
<feature type="repeat" description="WD" evidence="3">
    <location>
        <begin position="192"/>
        <end position="228"/>
    </location>
</feature>
<dbReference type="Proteomes" id="UP000626109">
    <property type="component" value="Unassembled WGS sequence"/>
</dbReference>
<dbReference type="InterPro" id="IPR027145">
    <property type="entry name" value="PWP2"/>
</dbReference>
<evidence type="ECO:0000256" key="1">
    <source>
        <dbReference type="ARBA" id="ARBA00022574"/>
    </source>
</evidence>
<dbReference type="AlphaFoldDB" id="A0A813LWZ0"/>
<dbReference type="InterPro" id="IPR036322">
    <property type="entry name" value="WD40_repeat_dom_sf"/>
</dbReference>
<evidence type="ECO:0000256" key="3">
    <source>
        <dbReference type="PROSITE-ProRule" id="PRU00221"/>
    </source>
</evidence>
<dbReference type="InterPro" id="IPR019775">
    <property type="entry name" value="WD40_repeat_CS"/>
</dbReference>
<evidence type="ECO:0000256" key="4">
    <source>
        <dbReference type="SAM" id="MobiDB-lite"/>
    </source>
</evidence>
<proteinExistence type="predicted"/>
<evidence type="ECO:0000256" key="2">
    <source>
        <dbReference type="ARBA" id="ARBA00022737"/>
    </source>
</evidence>
<keyword evidence="1 3" id="KW-0853">WD repeat</keyword>
<dbReference type="PROSITE" id="PS50082">
    <property type="entry name" value="WD_REPEATS_2"/>
    <property type="match status" value="1"/>
</dbReference>
<dbReference type="SMART" id="SM00320">
    <property type="entry name" value="WD40"/>
    <property type="match status" value="4"/>
</dbReference>
<gene>
    <name evidence="5" type="ORF">PGLA2088_LOCUS50386</name>
</gene>
<dbReference type="InterPro" id="IPR015943">
    <property type="entry name" value="WD40/YVTN_repeat-like_dom_sf"/>
</dbReference>